<protein>
    <submittedName>
        <fullName evidence="2">Uncharacterized protein</fullName>
    </submittedName>
</protein>
<dbReference type="Proteomes" id="UP000014393">
    <property type="component" value="Unassembled WGS sequence"/>
</dbReference>
<comment type="caution">
    <text evidence="2">The sequence shown here is derived from an EMBL/GenBank/DDBJ whole genome shotgun (WGS) entry which is preliminary data.</text>
</comment>
<proteinExistence type="predicted"/>
<dbReference type="HOGENOM" id="CLU_2748690_0_0_11"/>
<dbReference type="EMBL" id="AGWM01000014">
    <property type="protein sequence ID" value="EPD25988.1"/>
    <property type="molecule type" value="Genomic_DNA"/>
</dbReference>
<evidence type="ECO:0000313" key="3">
    <source>
        <dbReference type="Proteomes" id="UP000014393"/>
    </source>
</evidence>
<dbReference type="AlphaFoldDB" id="S2VEV4"/>
<organism evidence="2 3">
    <name type="scientific">Actinotignum schaalii FB123-CNA-2</name>
    <dbReference type="NCBI Taxonomy" id="883067"/>
    <lineage>
        <taxon>Bacteria</taxon>
        <taxon>Bacillati</taxon>
        <taxon>Actinomycetota</taxon>
        <taxon>Actinomycetes</taxon>
        <taxon>Actinomycetales</taxon>
        <taxon>Actinomycetaceae</taxon>
        <taxon>Actinotignum</taxon>
    </lineage>
</organism>
<keyword evidence="3" id="KW-1185">Reference proteome</keyword>
<reference evidence="2 3" key="1">
    <citation type="submission" date="2013-05" db="EMBL/GenBank/DDBJ databases">
        <title>The Genome Sequence of Actinobaculum schaalii FB123-CNA2.</title>
        <authorList>
            <consortium name="The Broad Institute Genomics Platform"/>
            <person name="Earl A."/>
            <person name="Ward D."/>
            <person name="Feldgarden M."/>
            <person name="Gevers D."/>
            <person name="Saerens B."/>
            <person name="Vaneechoutte M."/>
            <person name="Walker B."/>
            <person name="Young S."/>
            <person name="Zeng Q."/>
            <person name="Gargeya S."/>
            <person name="Fitzgerald M."/>
            <person name="Haas B."/>
            <person name="Abouelleil A."/>
            <person name="Allen A.W."/>
            <person name="Alvarado L."/>
            <person name="Arachchi H.M."/>
            <person name="Berlin A.M."/>
            <person name="Chapman S.B."/>
            <person name="Gainer-Dewar J."/>
            <person name="Goldberg J."/>
            <person name="Griggs A."/>
            <person name="Gujja S."/>
            <person name="Hansen M."/>
            <person name="Howarth C."/>
            <person name="Imamovic A."/>
            <person name="Ireland A."/>
            <person name="Larimer J."/>
            <person name="McCowan C."/>
            <person name="Murphy C."/>
            <person name="Pearson M."/>
            <person name="Poon T.W."/>
            <person name="Priest M."/>
            <person name="Roberts A."/>
            <person name="Saif S."/>
            <person name="Shea T."/>
            <person name="Sisk P."/>
            <person name="Sykes S."/>
            <person name="Wortman J."/>
            <person name="Nusbaum C."/>
            <person name="Birren B."/>
        </authorList>
    </citation>
    <scope>NUCLEOTIDE SEQUENCE [LARGE SCALE GENOMIC DNA]</scope>
    <source>
        <strain evidence="2 3">FB123-CNA-2</strain>
    </source>
</reference>
<feature type="compositionally biased region" description="Polar residues" evidence="1">
    <location>
        <begin position="17"/>
        <end position="30"/>
    </location>
</feature>
<accession>S2VEV4</accession>
<feature type="compositionally biased region" description="Basic and acidic residues" evidence="1">
    <location>
        <begin position="1"/>
        <end position="11"/>
    </location>
</feature>
<feature type="region of interest" description="Disordered" evidence="1">
    <location>
        <begin position="1"/>
        <end position="30"/>
    </location>
</feature>
<gene>
    <name evidence="2" type="ORF">HMPREF9237_01738</name>
</gene>
<name>S2VEV4_9ACTO</name>
<sequence>MEDNAENKDSSCLRVSVPTNVRDTSANNKQATTKAVMAPLLRKKPVNVVRKLISNTDAKEVVATLASTTQ</sequence>
<evidence type="ECO:0000313" key="2">
    <source>
        <dbReference type="EMBL" id="EPD25988.1"/>
    </source>
</evidence>
<evidence type="ECO:0000256" key="1">
    <source>
        <dbReference type="SAM" id="MobiDB-lite"/>
    </source>
</evidence>